<keyword evidence="1" id="KW-0812">Transmembrane</keyword>
<feature type="transmembrane region" description="Helical" evidence="1">
    <location>
        <begin position="15"/>
        <end position="38"/>
    </location>
</feature>
<evidence type="ECO:0000313" key="3">
    <source>
        <dbReference type="Proteomes" id="UP000277204"/>
    </source>
</evidence>
<gene>
    <name evidence="2" type="ORF">SMRZ_LOCUS17986</name>
</gene>
<dbReference type="EMBL" id="UZAI01017518">
    <property type="protein sequence ID" value="VDP26025.1"/>
    <property type="molecule type" value="Genomic_DNA"/>
</dbReference>
<keyword evidence="1" id="KW-1133">Transmembrane helix</keyword>
<keyword evidence="1" id="KW-0472">Membrane</keyword>
<keyword evidence="3" id="KW-1185">Reference proteome</keyword>
<protein>
    <submittedName>
        <fullName evidence="2">Uncharacterized protein</fullName>
    </submittedName>
</protein>
<dbReference type="Proteomes" id="UP000277204">
    <property type="component" value="Unassembled WGS sequence"/>
</dbReference>
<accession>A0A3P8D3N7</accession>
<sequence length="78" mass="9199">MISPHKRQLLSKMKFVNYLIFLKIWLLLFHVIVCIGGYEKTSYDQSDSDYKDEVEHEIVKAPLSFMPGTKKSYIFDHS</sequence>
<proteinExistence type="predicted"/>
<evidence type="ECO:0000313" key="2">
    <source>
        <dbReference type="EMBL" id="VDP26025.1"/>
    </source>
</evidence>
<reference evidence="2 3" key="1">
    <citation type="submission" date="2018-11" db="EMBL/GenBank/DDBJ databases">
        <authorList>
            <consortium name="Pathogen Informatics"/>
        </authorList>
    </citation>
    <scope>NUCLEOTIDE SEQUENCE [LARGE SCALE GENOMIC DNA]</scope>
    <source>
        <strain evidence="2 3">Zambia</strain>
    </source>
</reference>
<name>A0A3P8D3N7_9TREM</name>
<organism evidence="2 3">
    <name type="scientific">Schistosoma margrebowiei</name>
    <dbReference type="NCBI Taxonomy" id="48269"/>
    <lineage>
        <taxon>Eukaryota</taxon>
        <taxon>Metazoa</taxon>
        <taxon>Spiralia</taxon>
        <taxon>Lophotrochozoa</taxon>
        <taxon>Platyhelminthes</taxon>
        <taxon>Trematoda</taxon>
        <taxon>Digenea</taxon>
        <taxon>Strigeidida</taxon>
        <taxon>Schistosomatoidea</taxon>
        <taxon>Schistosomatidae</taxon>
        <taxon>Schistosoma</taxon>
    </lineage>
</organism>
<evidence type="ECO:0000256" key="1">
    <source>
        <dbReference type="SAM" id="Phobius"/>
    </source>
</evidence>
<dbReference type="AlphaFoldDB" id="A0A3P8D3N7"/>